<gene>
    <name evidence="6" type="ORF">P9847_23980</name>
</gene>
<comment type="caution">
    <text evidence="6">The sequence shown here is derived from an EMBL/GenBank/DDBJ whole genome shotgun (WGS) entry which is preliminary data.</text>
</comment>
<dbReference type="InterPro" id="IPR006059">
    <property type="entry name" value="SBP"/>
</dbReference>
<keyword evidence="7" id="KW-1185">Reference proteome</keyword>
<reference evidence="6 7" key="1">
    <citation type="submission" date="2023-03" db="EMBL/GenBank/DDBJ databases">
        <title>Bacillus Genome Sequencing.</title>
        <authorList>
            <person name="Dunlap C."/>
        </authorList>
    </citation>
    <scope>NUCLEOTIDE SEQUENCE [LARGE SCALE GENOMIC DNA]</scope>
    <source>
        <strain evidence="6 7">NRS-52</strain>
    </source>
</reference>
<feature type="chain" id="PRO_5045805254" evidence="5">
    <location>
        <begin position="24"/>
        <end position="419"/>
    </location>
</feature>
<dbReference type="PANTHER" id="PTHR30061:SF50">
    <property type="entry name" value="MALTOSE_MALTODEXTRIN-BINDING PERIPLASMIC PROTEIN"/>
    <property type="match status" value="1"/>
</dbReference>
<accession>A0ABU6PZM4</accession>
<keyword evidence="2" id="KW-0813">Transport</keyword>
<dbReference type="PANTHER" id="PTHR30061">
    <property type="entry name" value="MALTOSE-BINDING PERIPLASMIC PROTEIN"/>
    <property type="match status" value="1"/>
</dbReference>
<evidence type="ECO:0000313" key="7">
    <source>
        <dbReference type="Proteomes" id="UP001343257"/>
    </source>
</evidence>
<evidence type="ECO:0000256" key="3">
    <source>
        <dbReference type="ARBA" id="ARBA00022729"/>
    </source>
</evidence>
<dbReference type="EMBL" id="JARTLD010000065">
    <property type="protein sequence ID" value="MED5020331.1"/>
    <property type="molecule type" value="Genomic_DNA"/>
</dbReference>
<comment type="similarity">
    <text evidence="1">Belongs to the bacterial solute-binding protein 1 family.</text>
</comment>
<organism evidence="6 7">
    <name type="scientific">Paenibacillus chibensis</name>
    <dbReference type="NCBI Taxonomy" id="59846"/>
    <lineage>
        <taxon>Bacteria</taxon>
        <taxon>Bacillati</taxon>
        <taxon>Bacillota</taxon>
        <taxon>Bacilli</taxon>
        <taxon>Bacillales</taxon>
        <taxon>Paenibacillaceae</taxon>
        <taxon>Paenibacillus</taxon>
    </lineage>
</organism>
<feature type="region of interest" description="Disordered" evidence="4">
    <location>
        <begin position="23"/>
        <end position="53"/>
    </location>
</feature>
<dbReference type="Gene3D" id="3.40.190.10">
    <property type="entry name" value="Periplasmic binding protein-like II"/>
    <property type="match status" value="2"/>
</dbReference>
<feature type="compositionally biased region" description="Polar residues" evidence="4">
    <location>
        <begin position="39"/>
        <end position="49"/>
    </location>
</feature>
<proteinExistence type="inferred from homology"/>
<keyword evidence="3 5" id="KW-0732">Signal</keyword>
<evidence type="ECO:0000256" key="1">
    <source>
        <dbReference type="ARBA" id="ARBA00008520"/>
    </source>
</evidence>
<evidence type="ECO:0000256" key="2">
    <source>
        <dbReference type="ARBA" id="ARBA00022448"/>
    </source>
</evidence>
<dbReference type="SUPFAM" id="SSF53850">
    <property type="entry name" value="Periplasmic binding protein-like II"/>
    <property type="match status" value="1"/>
</dbReference>
<dbReference type="Pfam" id="PF13416">
    <property type="entry name" value="SBP_bac_8"/>
    <property type="match status" value="1"/>
</dbReference>
<evidence type="ECO:0000313" key="6">
    <source>
        <dbReference type="EMBL" id="MED5020331.1"/>
    </source>
</evidence>
<dbReference type="Proteomes" id="UP001343257">
    <property type="component" value="Unassembled WGS sequence"/>
</dbReference>
<evidence type="ECO:0000256" key="5">
    <source>
        <dbReference type="SAM" id="SignalP"/>
    </source>
</evidence>
<name>A0ABU6PZM4_9BACL</name>
<protein>
    <submittedName>
        <fullName evidence="6">ABC transporter substrate-binding protein</fullName>
    </submittedName>
</protein>
<dbReference type="RefSeq" id="WP_328281657.1">
    <property type="nucleotide sequence ID" value="NZ_JARTLD010000065.1"/>
</dbReference>
<evidence type="ECO:0000256" key="4">
    <source>
        <dbReference type="SAM" id="MobiDB-lite"/>
    </source>
</evidence>
<feature type="signal peptide" evidence="5">
    <location>
        <begin position="1"/>
        <end position="23"/>
    </location>
</feature>
<sequence>MKRKNYWFLFAILLLSLTSLSQGQNLTPDNSSGEERKTMSWNPQPSSPQDAEDQPIQVVTHLNESDYKELLDINRMFMSETGIQVNIRNMPGTDAYHQLTAALEVGEGPDVMLVNSPWIRSLASSGYILPAESYQSTATGGDAISAILQLLEWNGYQWGIPLDMDPYVLVWQAHALQTLGISGIPQAAGKDWKDLLGKQDSRKDKKMIAIPAGDGYAFAALMGGAGMNPANPSNEDLDSLSKLYTSIQFIEAGKSQEAWASLKNEELILLGVPASDAVKEKSINPLLELRLPEALYADNPFLLRGRSYAVSAQAQNPEKAAEWVAFMTSKRSQQLWSDTTGYLPVQREIYEEDSFQFVQPPVELNQLLKPAEGKSGDSLLQTKWEVFSKAAKLFLSGKSTAQEYREALEGHPKEKSANE</sequence>